<evidence type="ECO:0000313" key="2">
    <source>
        <dbReference type="Proteomes" id="UP000658258"/>
    </source>
</evidence>
<dbReference type="EMBL" id="BNAG01000004">
    <property type="protein sequence ID" value="GHE70152.1"/>
    <property type="molecule type" value="Genomic_DNA"/>
</dbReference>
<dbReference type="InterPro" id="IPR036583">
    <property type="entry name" value="23S_rRNA_IVS_sf"/>
</dbReference>
<dbReference type="Proteomes" id="UP000658258">
    <property type="component" value="Unassembled WGS sequence"/>
</dbReference>
<proteinExistence type="predicted"/>
<organism evidence="1 2">
    <name type="scientific">Roseivirga thermotolerans</name>
    <dbReference type="NCBI Taxonomy" id="1758176"/>
    <lineage>
        <taxon>Bacteria</taxon>
        <taxon>Pseudomonadati</taxon>
        <taxon>Bacteroidota</taxon>
        <taxon>Cytophagia</taxon>
        <taxon>Cytophagales</taxon>
        <taxon>Roseivirgaceae</taxon>
        <taxon>Roseivirga</taxon>
    </lineage>
</organism>
<protein>
    <recommendedName>
        <fullName evidence="3">Four helix bundle protein</fullName>
    </recommendedName>
</protein>
<evidence type="ECO:0008006" key="3">
    <source>
        <dbReference type="Google" id="ProtNLM"/>
    </source>
</evidence>
<dbReference type="RefSeq" id="WP_189630841.1">
    <property type="nucleotide sequence ID" value="NZ_BNAG01000004.1"/>
</dbReference>
<reference evidence="2" key="1">
    <citation type="journal article" date="2019" name="Int. J. Syst. Evol. Microbiol.">
        <title>The Global Catalogue of Microorganisms (GCM) 10K type strain sequencing project: providing services to taxonomists for standard genome sequencing and annotation.</title>
        <authorList>
            <consortium name="The Broad Institute Genomics Platform"/>
            <consortium name="The Broad Institute Genome Sequencing Center for Infectious Disease"/>
            <person name="Wu L."/>
            <person name="Ma J."/>
        </authorList>
    </citation>
    <scope>NUCLEOTIDE SEQUENCE [LARGE SCALE GENOMIC DNA]</scope>
    <source>
        <strain evidence="2">CGMCC 1.15111</strain>
    </source>
</reference>
<dbReference type="SUPFAM" id="SSF158446">
    <property type="entry name" value="IVS-encoded protein-like"/>
    <property type="match status" value="1"/>
</dbReference>
<gene>
    <name evidence="1" type="ORF">GCM10011340_27250</name>
</gene>
<dbReference type="InterPro" id="IPR012657">
    <property type="entry name" value="23S_rRNA-intervening_sequence"/>
</dbReference>
<keyword evidence="2" id="KW-1185">Reference proteome</keyword>
<accession>A0ABQ3I7M6</accession>
<dbReference type="PANTHER" id="PTHR38471">
    <property type="entry name" value="FOUR HELIX BUNDLE PROTEIN"/>
    <property type="match status" value="1"/>
</dbReference>
<sequence length="143" mass="16399">MALINKIGDLKIWQEARVLDKLVFEFLYNNSYLKDYDLKNQVNSASGSIMDNLAEGFGRGGNMEFRQFLTVARGFCAEVRSKVIRATDRNYTTIDQSNELLEKLELVTKTINGFIKYLNNTDLKGSKYKVEEEASDYGFDLKL</sequence>
<evidence type="ECO:0000313" key="1">
    <source>
        <dbReference type="EMBL" id="GHE70152.1"/>
    </source>
</evidence>
<name>A0ABQ3I7M6_9BACT</name>
<dbReference type="NCBIfam" id="TIGR02436">
    <property type="entry name" value="four helix bundle protein"/>
    <property type="match status" value="1"/>
</dbReference>
<dbReference type="PANTHER" id="PTHR38471:SF2">
    <property type="entry name" value="FOUR HELIX BUNDLE PROTEIN"/>
    <property type="match status" value="1"/>
</dbReference>
<dbReference type="Pfam" id="PF05635">
    <property type="entry name" value="23S_rRNA_IVP"/>
    <property type="match status" value="1"/>
</dbReference>
<dbReference type="Gene3D" id="1.20.1440.60">
    <property type="entry name" value="23S rRNA-intervening sequence"/>
    <property type="match status" value="1"/>
</dbReference>
<dbReference type="CDD" id="cd16377">
    <property type="entry name" value="23S_rRNA_IVP_like"/>
    <property type="match status" value="1"/>
</dbReference>
<comment type="caution">
    <text evidence="1">The sequence shown here is derived from an EMBL/GenBank/DDBJ whole genome shotgun (WGS) entry which is preliminary data.</text>
</comment>